<proteinExistence type="predicted"/>
<dbReference type="InterPro" id="IPR001915">
    <property type="entry name" value="Peptidase_M48"/>
</dbReference>
<feature type="chain" id="PRO_5046517660" evidence="7">
    <location>
        <begin position="31"/>
        <end position="503"/>
    </location>
</feature>
<organism evidence="9 10">
    <name type="scientific">Paraherbaspirillum soli</name>
    <dbReference type="NCBI Taxonomy" id="631222"/>
    <lineage>
        <taxon>Bacteria</taxon>
        <taxon>Pseudomonadati</taxon>
        <taxon>Pseudomonadota</taxon>
        <taxon>Betaproteobacteria</taxon>
        <taxon>Burkholderiales</taxon>
        <taxon>Oxalobacteraceae</taxon>
        <taxon>Paraherbaspirillum</taxon>
    </lineage>
</organism>
<dbReference type="GO" id="GO:0008237">
    <property type="term" value="F:metallopeptidase activity"/>
    <property type="evidence" value="ECO:0007669"/>
    <property type="project" value="UniProtKB-KW"/>
</dbReference>
<dbReference type="RefSeq" id="WP_378997742.1">
    <property type="nucleotide sequence ID" value="NZ_JBHSMT010000021.1"/>
</dbReference>
<sequence>MNRPLPSRRRLLFVALLSVFCTLPPTLAPAFATQNLPTLGDTSRESLSPLMERKLGEEVMHDIRRDPDYLNDAPLLEYLNNFGLSLVAARPEVRGEAGFDFFFFAVRDPVLNAFALPGGFIAVHSGLLLAAQSESELASVLAHEIGHVAQRHIARMLGKQKQDSMIALASMLLGALAMRGSGDVGSAVMMGGTGLAMQRQLNFSRDAEREADRIGLSILGDGGFDTSGMVAFFGRLQSASRNYSDVIPPYLLTHPLTSERIADIEARIREQRYRQRADSLDFQLIRARTRVLQDDSEKGLREAQAFFEVQLTQNPKPQIIAANYGLAFIALKREAYDKAEALLQQAVAAASPVKPSVVLTDLGIDIKLAAHQPAEALQLVERARQEFPLSRGVAHQYAKALIAGKRLDEAGRYLREQAQLYRQDADVQNLLAQAYSAQGKQALQHMALAESYALTGSVPAALDQLRIARNAPDAGFYEQSIIDARERELQARWKEELKESKER</sequence>
<keyword evidence="3" id="KW-0479">Metal-binding</keyword>
<protein>
    <submittedName>
        <fullName evidence="9">M48 family metalloprotease</fullName>
        <ecNumber evidence="9">3.4.24.-</ecNumber>
    </submittedName>
</protein>
<keyword evidence="2" id="KW-0645">Protease</keyword>
<dbReference type="InterPro" id="IPR051156">
    <property type="entry name" value="Mito/Outer_Membr_Metalloprot"/>
</dbReference>
<dbReference type="Gene3D" id="1.25.40.10">
    <property type="entry name" value="Tetratricopeptide repeat domain"/>
    <property type="match status" value="1"/>
</dbReference>
<feature type="domain" description="Peptidase M48" evidence="8">
    <location>
        <begin position="103"/>
        <end position="267"/>
    </location>
</feature>
<dbReference type="PANTHER" id="PTHR22726:SF1">
    <property type="entry name" value="METALLOENDOPEPTIDASE OMA1, MITOCHONDRIAL"/>
    <property type="match status" value="1"/>
</dbReference>
<reference evidence="10" key="1">
    <citation type="journal article" date="2019" name="Int. J. Syst. Evol. Microbiol.">
        <title>The Global Catalogue of Microorganisms (GCM) 10K type strain sequencing project: providing services to taxonomists for standard genome sequencing and annotation.</title>
        <authorList>
            <consortium name="The Broad Institute Genomics Platform"/>
            <consortium name="The Broad Institute Genome Sequencing Center for Infectious Disease"/>
            <person name="Wu L."/>
            <person name="Ma J."/>
        </authorList>
    </citation>
    <scope>NUCLEOTIDE SEQUENCE [LARGE SCALE GENOMIC DNA]</scope>
    <source>
        <strain evidence="10">JCM 17066</strain>
    </source>
</reference>
<dbReference type="Pfam" id="PF14559">
    <property type="entry name" value="TPR_19"/>
    <property type="match status" value="1"/>
</dbReference>
<name>A0ABW0M8U6_9BURK</name>
<dbReference type="PANTHER" id="PTHR22726">
    <property type="entry name" value="METALLOENDOPEPTIDASE OMA1"/>
    <property type="match status" value="1"/>
</dbReference>
<evidence type="ECO:0000256" key="5">
    <source>
        <dbReference type="ARBA" id="ARBA00022833"/>
    </source>
</evidence>
<dbReference type="Proteomes" id="UP001596045">
    <property type="component" value="Unassembled WGS sequence"/>
</dbReference>
<dbReference type="InterPro" id="IPR011990">
    <property type="entry name" value="TPR-like_helical_dom_sf"/>
</dbReference>
<keyword evidence="5" id="KW-0862">Zinc</keyword>
<evidence type="ECO:0000313" key="10">
    <source>
        <dbReference type="Proteomes" id="UP001596045"/>
    </source>
</evidence>
<evidence type="ECO:0000256" key="2">
    <source>
        <dbReference type="ARBA" id="ARBA00022670"/>
    </source>
</evidence>
<keyword evidence="10" id="KW-1185">Reference proteome</keyword>
<keyword evidence="6 9" id="KW-0482">Metalloprotease</keyword>
<keyword evidence="4 9" id="KW-0378">Hydrolase</keyword>
<dbReference type="Gene3D" id="3.30.2010.10">
    <property type="entry name" value="Metalloproteases ('zincins'), catalytic domain"/>
    <property type="match status" value="1"/>
</dbReference>
<evidence type="ECO:0000259" key="8">
    <source>
        <dbReference type="Pfam" id="PF01435"/>
    </source>
</evidence>
<evidence type="ECO:0000256" key="4">
    <source>
        <dbReference type="ARBA" id="ARBA00022801"/>
    </source>
</evidence>
<gene>
    <name evidence="9" type="ORF">ACFPM8_11765</name>
</gene>
<evidence type="ECO:0000256" key="1">
    <source>
        <dbReference type="ARBA" id="ARBA00001947"/>
    </source>
</evidence>
<evidence type="ECO:0000256" key="3">
    <source>
        <dbReference type="ARBA" id="ARBA00022723"/>
    </source>
</evidence>
<dbReference type="SUPFAM" id="SSF48452">
    <property type="entry name" value="TPR-like"/>
    <property type="match status" value="1"/>
</dbReference>
<accession>A0ABW0M8U6</accession>
<keyword evidence="7" id="KW-0732">Signal</keyword>
<comment type="cofactor">
    <cofactor evidence="1">
        <name>Zn(2+)</name>
        <dbReference type="ChEBI" id="CHEBI:29105"/>
    </cofactor>
</comment>
<dbReference type="EC" id="3.4.24.-" evidence="9"/>
<evidence type="ECO:0000256" key="7">
    <source>
        <dbReference type="SAM" id="SignalP"/>
    </source>
</evidence>
<dbReference type="EMBL" id="JBHSMT010000021">
    <property type="protein sequence ID" value="MFC5474630.1"/>
    <property type="molecule type" value="Genomic_DNA"/>
</dbReference>
<dbReference type="Pfam" id="PF01435">
    <property type="entry name" value="Peptidase_M48"/>
    <property type="match status" value="1"/>
</dbReference>
<evidence type="ECO:0000256" key="6">
    <source>
        <dbReference type="ARBA" id="ARBA00023049"/>
    </source>
</evidence>
<dbReference type="CDD" id="cd07333">
    <property type="entry name" value="M48C_bepA_like"/>
    <property type="match status" value="1"/>
</dbReference>
<feature type="signal peptide" evidence="7">
    <location>
        <begin position="1"/>
        <end position="30"/>
    </location>
</feature>
<comment type="caution">
    <text evidence="9">The sequence shown here is derived from an EMBL/GenBank/DDBJ whole genome shotgun (WGS) entry which is preliminary data.</text>
</comment>
<evidence type="ECO:0000313" key="9">
    <source>
        <dbReference type="EMBL" id="MFC5474630.1"/>
    </source>
</evidence>